<protein>
    <submittedName>
        <fullName evidence="1">Uncharacterized protein</fullName>
    </submittedName>
</protein>
<reference evidence="1 2" key="1">
    <citation type="submission" date="2018-06" db="EMBL/GenBank/DDBJ databases">
        <authorList>
            <consortium name="Pathogen Informatics"/>
            <person name="Doyle S."/>
        </authorList>
    </citation>
    <scope>NUCLEOTIDE SEQUENCE [LARGE SCALE GENOMIC DNA]</scope>
    <source>
        <strain evidence="1 2">NCTC11190</strain>
    </source>
</reference>
<proteinExistence type="predicted"/>
<dbReference type="EMBL" id="UGVL01000001">
    <property type="protein sequence ID" value="SUE33792.1"/>
    <property type="molecule type" value="Genomic_DNA"/>
</dbReference>
<dbReference type="Proteomes" id="UP000255233">
    <property type="component" value="Unassembled WGS sequence"/>
</dbReference>
<sequence length="160" mass="16984">MKLANGHGGLTVAAVRLAESASGSVTGSICSSVAGSACGSVCGWLAYGATQSLVSGAASGSKRDRARDDYPPVYDGLHSFSAIRYKGDRLQGNERQAERISAGGRLQPAEACSLARLVSVLRRLRSWVNNRTINICCRPEPARAKPQVAALRRGWLRADR</sequence>
<evidence type="ECO:0000313" key="1">
    <source>
        <dbReference type="EMBL" id="SUE33792.1"/>
    </source>
</evidence>
<accession>A0A379MT52</accession>
<gene>
    <name evidence="1" type="ORF">NCTC11190_01004</name>
</gene>
<name>A0A379MT52_9BACT</name>
<dbReference type="AlphaFoldDB" id="A0A379MT52"/>
<evidence type="ECO:0000313" key="2">
    <source>
        <dbReference type="Proteomes" id="UP000255233"/>
    </source>
</evidence>
<organism evidence="1 2">
    <name type="scientific">Rikenella microfusus</name>
    <dbReference type="NCBI Taxonomy" id="28139"/>
    <lineage>
        <taxon>Bacteria</taxon>
        <taxon>Pseudomonadati</taxon>
        <taxon>Bacteroidota</taxon>
        <taxon>Bacteroidia</taxon>
        <taxon>Bacteroidales</taxon>
        <taxon>Rikenellaceae</taxon>
        <taxon>Rikenella</taxon>
    </lineage>
</organism>
<keyword evidence="2" id="KW-1185">Reference proteome</keyword>